<keyword evidence="1" id="KW-0808">Transferase</keyword>
<keyword evidence="4" id="KW-0067">ATP-binding</keyword>
<evidence type="ECO:0000256" key="4">
    <source>
        <dbReference type="ARBA" id="ARBA00022840"/>
    </source>
</evidence>
<name>A0A7R9QET4_9ACAR</name>
<dbReference type="PANTHER" id="PTHR11042">
    <property type="entry name" value="EUKARYOTIC TRANSLATION INITIATION FACTOR 2-ALPHA KINASE EIF2-ALPHA KINASE -RELATED"/>
    <property type="match status" value="1"/>
</dbReference>
<dbReference type="SUPFAM" id="SSF56112">
    <property type="entry name" value="Protein kinase-like (PK-like)"/>
    <property type="match status" value="1"/>
</dbReference>
<gene>
    <name evidence="6" type="ORF">OSB1V03_LOCUS19511</name>
</gene>
<evidence type="ECO:0000256" key="1">
    <source>
        <dbReference type="ARBA" id="ARBA00022679"/>
    </source>
</evidence>
<dbReference type="GO" id="GO:0005737">
    <property type="term" value="C:cytoplasm"/>
    <property type="evidence" value="ECO:0007669"/>
    <property type="project" value="TreeGrafter"/>
</dbReference>
<dbReference type="GO" id="GO:0005634">
    <property type="term" value="C:nucleus"/>
    <property type="evidence" value="ECO:0007669"/>
    <property type="project" value="TreeGrafter"/>
</dbReference>
<dbReference type="Gene3D" id="3.30.200.20">
    <property type="entry name" value="Phosphorylase Kinase, domain 1"/>
    <property type="match status" value="1"/>
</dbReference>
<evidence type="ECO:0000313" key="6">
    <source>
        <dbReference type="EMBL" id="CAD7643266.1"/>
    </source>
</evidence>
<reference evidence="6" key="1">
    <citation type="submission" date="2020-11" db="EMBL/GenBank/DDBJ databases">
        <authorList>
            <person name="Tran Van P."/>
        </authorList>
    </citation>
    <scope>NUCLEOTIDE SEQUENCE</scope>
</reference>
<evidence type="ECO:0000259" key="5">
    <source>
        <dbReference type="PROSITE" id="PS50011"/>
    </source>
</evidence>
<keyword evidence="3" id="KW-0418">Kinase</keyword>
<dbReference type="InterPro" id="IPR000719">
    <property type="entry name" value="Prot_kinase_dom"/>
</dbReference>
<feature type="domain" description="Protein kinase" evidence="5">
    <location>
        <begin position="1"/>
        <end position="112"/>
    </location>
</feature>
<dbReference type="GO" id="GO:0004672">
    <property type="term" value="F:protein kinase activity"/>
    <property type="evidence" value="ECO:0007669"/>
    <property type="project" value="InterPro"/>
</dbReference>
<keyword evidence="7" id="KW-1185">Reference proteome</keyword>
<dbReference type="AlphaFoldDB" id="A0A7R9QET4"/>
<accession>A0A7R9QET4</accession>
<feature type="non-terminal residue" evidence="6">
    <location>
        <position position="1"/>
    </location>
</feature>
<sequence>MIFIEKDTLGAGCFDDFSDEKKQRVLNEVKSLEKLDSIFVVKYYNSWTEGTHLYIHMEYCTQTLKHVLQVKQQGAGNGKYMAPEVSSSRDYDHRADIYSIGLIGAELFDVYA</sequence>
<evidence type="ECO:0000256" key="3">
    <source>
        <dbReference type="ARBA" id="ARBA00022777"/>
    </source>
</evidence>
<dbReference type="Gene3D" id="1.10.510.10">
    <property type="entry name" value="Transferase(Phosphotransferase) domain 1"/>
    <property type="match status" value="2"/>
</dbReference>
<proteinExistence type="predicted"/>
<keyword evidence="2" id="KW-0547">Nucleotide-binding</keyword>
<protein>
    <recommendedName>
        <fullName evidence="5">Protein kinase domain-containing protein</fullName>
    </recommendedName>
</protein>
<evidence type="ECO:0000313" key="7">
    <source>
        <dbReference type="Proteomes" id="UP000759131"/>
    </source>
</evidence>
<dbReference type="InterPro" id="IPR050339">
    <property type="entry name" value="CC_SR_Kinase"/>
</dbReference>
<dbReference type="OrthoDB" id="248923at2759"/>
<dbReference type="EMBL" id="OC883422">
    <property type="protein sequence ID" value="CAD7643266.1"/>
    <property type="molecule type" value="Genomic_DNA"/>
</dbReference>
<dbReference type="GO" id="GO:0005524">
    <property type="term" value="F:ATP binding"/>
    <property type="evidence" value="ECO:0007669"/>
    <property type="project" value="UniProtKB-KW"/>
</dbReference>
<dbReference type="EMBL" id="CAJPIZ010028847">
    <property type="protein sequence ID" value="CAG2119563.1"/>
    <property type="molecule type" value="Genomic_DNA"/>
</dbReference>
<dbReference type="PROSITE" id="PS50011">
    <property type="entry name" value="PROTEIN_KINASE_DOM"/>
    <property type="match status" value="1"/>
</dbReference>
<organism evidence="6">
    <name type="scientific">Medioppia subpectinata</name>
    <dbReference type="NCBI Taxonomy" id="1979941"/>
    <lineage>
        <taxon>Eukaryota</taxon>
        <taxon>Metazoa</taxon>
        <taxon>Ecdysozoa</taxon>
        <taxon>Arthropoda</taxon>
        <taxon>Chelicerata</taxon>
        <taxon>Arachnida</taxon>
        <taxon>Acari</taxon>
        <taxon>Acariformes</taxon>
        <taxon>Sarcoptiformes</taxon>
        <taxon>Oribatida</taxon>
        <taxon>Brachypylina</taxon>
        <taxon>Oppioidea</taxon>
        <taxon>Oppiidae</taxon>
        <taxon>Medioppia</taxon>
    </lineage>
</organism>
<evidence type="ECO:0000256" key="2">
    <source>
        <dbReference type="ARBA" id="ARBA00022741"/>
    </source>
</evidence>
<dbReference type="InterPro" id="IPR011009">
    <property type="entry name" value="Kinase-like_dom_sf"/>
</dbReference>
<dbReference type="Proteomes" id="UP000759131">
    <property type="component" value="Unassembled WGS sequence"/>
</dbReference>